<keyword evidence="3" id="KW-0479">Metal-binding</keyword>
<feature type="region of interest" description="Disordered" evidence="11">
    <location>
        <begin position="24"/>
        <end position="43"/>
    </location>
</feature>
<dbReference type="InterPro" id="IPR052035">
    <property type="entry name" value="ZnF_BED_domain_contain"/>
</dbReference>
<evidence type="ECO:0000256" key="4">
    <source>
        <dbReference type="ARBA" id="ARBA00022771"/>
    </source>
</evidence>
<evidence type="ECO:0000256" key="9">
    <source>
        <dbReference type="ARBA" id="ARBA00023242"/>
    </source>
</evidence>
<dbReference type="GO" id="GO:0005634">
    <property type="term" value="C:nucleus"/>
    <property type="evidence" value="ECO:0007669"/>
    <property type="project" value="UniProtKB-SubCell"/>
</dbReference>
<dbReference type="PANTHER" id="PTHR46481:SF10">
    <property type="entry name" value="ZINC FINGER BED DOMAIN-CONTAINING PROTEIN 39"/>
    <property type="match status" value="1"/>
</dbReference>
<gene>
    <name evidence="14" type="primary">LOC120106381</name>
</gene>
<evidence type="ECO:0000256" key="10">
    <source>
        <dbReference type="PROSITE-ProRule" id="PRU00027"/>
    </source>
</evidence>
<dbReference type="RefSeq" id="XP_038975316.1">
    <property type="nucleotide sequence ID" value="XM_039119388.1"/>
</dbReference>
<keyword evidence="8" id="KW-0804">Transcription</keyword>
<evidence type="ECO:0000256" key="7">
    <source>
        <dbReference type="ARBA" id="ARBA00023125"/>
    </source>
</evidence>
<evidence type="ECO:0000256" key="11">
    <source>
        <dbReference type="SAM" id="MobiDB-lite"/>
    </source>
</evidence>
<dbReference type="InterPro" id="IPR025525">
    <property type="entry name" value="hAT-like_transposase_RNase-H"/>
</dbReference>
<keyword evidence="5" id="KW-0862">Zinc</keyword>
<comment type="subcellular location">
    <subcellularLocation>
        <location evidence="1">Nucleus</location>
    </subcellularLocation>
</comment>
<dbReference type="Pfam" id="PF02892">
    <property type="entry name" value="zf-BED"/>
    <property type="match status" value="1"/>
</dbReference>
<dbReference type="Pfam" id="PF05699">
    <property type="entry name" value="Dimer_Tnp_hAT"/>
    <property type="match status" value="1"/>
</dbReference>
<dbReference type="AlphaFoldDB" id="A0A8B8ZM84"/>
<protein>
    <submittedName>
        <fullName evidence="14">Zinc finger BED domain-containing protein RICESLEEPER 2-like</fullName>
    </submittedName>
</protein>
<proteinExistence type="predicted"/>
<dbReference type="InterPro" id="IPR036236">
    <property type="entry name" value="Znf_C2H2_sf"/>
</dbReference>
<evidence type="ECO:0000256" key="2">
    <source>
        <dbReference type="ARBA" id="ARBA00011738"/>
    </source>
</evidence>
<dbReference type="SUPFAM" id="SSF57667">
    <property type="entry name" value="beta-beta-alpha zinc fingers"/>
    <property type="match status" value="1"/>
</dbReference>
<organism evidence="13 14">
    <name type="scientific">Phoenix dactylifera</name>
    <name type="common">Date palm</name>
    <dbReference type="NCBI Taxonomy" id="42345"/>
    <lineage>
        <taxon>Eukaryota</taxon>
        <taxon>Viridiplantae</taxon>
        <taxon>Streptophyta</taxon>
        <taxon>Embryophyta</taxon>
        <taxon>Tracheophyta</taxon>
        <taxon>Spermatophyta</taxon>
        <taxon>Magnoliopsida</taxon>
        <taxon>Liliopsida</taxon>
        <taxon>Arecaceae</taxon>
        <taxon>Coryphoideae</taxon>
        <taxon>Phoeniceae</taxon>
        <taxon>Phoenix</taxon>
    </lineage>
</organism>
<evidence type="ECO:0000259" key="12">
    <source>
        <dbReference type="PROSITE" id="PS50808"/>
    </source>
</evidence>
<dbReference type="InterPro" id="IPR008906">
    <property type="entry name" value="HATC_C_dom"/>
</dbReference>
<dbReference type="InterPro" id="IPR012337">
    <property type="entry name" value="RNaseH-like_sf"/>
</dbReference>
<evidence type="ECO:0000313" key="14">
    <source>
        <dbReference type="RefSeq" id="XP_038975316.1"/>
    </source>
</evidence>
<dbReference type="Pfam" id="PF14372">
    <property type="entry name" value="hAT-like_RNase-H"/>
    <property type="match status" value="1"/>
</dbReference>
<sequence>MQNRLMSEMDSNENMAEVSSVLRCSGSQVMEPSNTDSSKTNRKRRSEIWNHYCEVENQKDKARCNYCHFIFSADPKNGTSHLHKHANICKAKKYNDKKQKILIGTVTSKDGVPLNELVPYSFDQERSREDLAKMVILQEMPFTTVEHPAFQTFVRNLRPEFHIVSRTTLSSDCFKIYEKEKRRLEDLFKMNCGRISLTSDMWTSNQTLGYMCLTAHYITNDWKLKKHIINFKLVPSPHTGLVISDAIANCILSWNIEKRLGSITLDNLSANTVVATELQKQFKKDLLLDGKFFHVRCCAHILNLIVKDGLKVAEGAIHRIREAVKYIKSSQGRLELFMGIVKQFKMNGKKRICLDVPTRWNSTYLMLNDAIQFKDVFMRLVARDPNFEGAPTEEDWSQGIIICDFLKVFHLITEVFSQTKNPTANLYFYEIWRINMLLIEESRSSNAVVMMMALKMQEKFDKYWKECSHILAVGVVLDPRHKMNLIRYCFQTIHGNDDRASFEINKVHDVLQTLYDNYAILYGTNVSLNQVDERVSTSHGGRDENRFMHGYKEFIHGVQVTQPSKSELETYLEEKIHPLEDQNFDILQYWKFNESKYPILSRMVRDILAIPISTVASESAFSTAGRVLDDFRSSLSPNTVEVLVCTQDWLRDSLPHLADDPPSHTKYKIEDYETVVDINIDD</sequence>
<feature type="domain" description="BED-type" evidence="12">
    <location>
        <begin position="43"/>
        <end position="101"/>
    </location>
</feature>
<keyword evidence="7" id="KW-0238">DNA-binding</keyword>
<dbReference type="GO" id="GO:0008270">
    <property type="term" value="F:zinc ion binding"/>
    <property type="evidence" value="ECO:0007669"/>
    <property type="project" value="UniProtKB-KW"/>
</dbReference>
<keyword evidence="4 10" id="KW-0863">Zinc-finger</keyword>
<dbReference type="OrthoDB" id="1935496at2759"/>
<evidence type="ECO:0000313" key="13">
    <source>
        <dbReference type="Proteomes" id="UP000228380"/>
    </source>
</evidence>
<evidence type="ECO:0000256" key="6">
    <source>
        <dbReference type="ARBA" id="ARBA00023015"/>
    </source>
</evidence>
<dbReference type="GO" id="GO:0003677">
    <property type="term" value="F:DNA binding"/>
    <property type="evidence" value="ECO:0007669"/>
    <property type="project" value="UniProtKB-KW"/>
</dbReference>
<evidence type="ECO:0000256" key="5">
    <source>
        <dbReference type="ARBA" id="ARBA00022833"/>
    </source>
</evidence>
<dbReference type="SUPFAM" id="SSF53098">
    <property type="entry name" value="Ribonuclease H-like"/>
    <property type="match status" value="1"/>
</dbReference>
<evidence type="ECO:0000256" key="8">
    <source>
        <dbReference type="ARBA" id="ARBA00023163"/>
    </source>
</evidence>
<keyword evidence="13" id="KW-1185">Reference proteome</keyword>
<keyword evidence="6" id="KW-0805">Transcription regulation</keyword>
<dbReference type="PANTHER" id="PTHR46481">
    <property type="entry name" value="ZINC FINGER BED DOMAIN-CONTAINING PROTEIN 4"/>
    <property type="match status" value="1"/>
</dbReference>
<keyword evidence="9" id="KW-0539">Nucleus</keyword>
<dbReference type="Proteomes" id="UP000228380">
    <property type="component" value="Unplaced"/>
</dbReference>
<dbReference type="GO" id="GO:0009791">
    <property type="term" value="P:post-embryonic development"/>
    <property type="evidence" value="ECO:0007669"/>
    <property type="project" value="UniProtKB-ARBA"/>
</dbReference>
<dbReference type="GO" id="GO:0046983">
    <property type="term" value="F:protein dimerization activity"/>
    <property type="evidence" value="ECO:0007669"/>
    <property type="project" value="InterPro"/>
</dbReference>
<reference evidence="14" key="1">
    <citation type="submission" date="2025-08" db="UniProtKB">
        <authorList>
            <consortium name="RefSeq"/>
        </authorList>
    </citation>
    <scope>IDENTIFICATION</scope>
    <source>
        <tissue evidence="14">Young leaves</tissue>
    </source>
</reference>
<dbReference type="GeneID" id="120106381"/>
<accession>A0A8B8ZM84</accession>
<dbReference type="KEGG" id="pda:120106381"/>
<evidence type="ECO:0000256" key="1">
    <source>
        <dbReference type="ARBA" id="ARBA00004123"/>
    </source>
</evidence>
<comment type="subunit">
    <text evidence="2">Homodimer.</text>
</comment>
<name>A0A8B8ZM84_PHODC</name>
<dbReference type="SMART" id="SM00614">
    <property type="entry name" value="ZnF_BED"/>
    <property type="match status" value="1"/>
</dbReference>
<dbReference type="InterPro" id="IPR003656">
    <property type="entry name" value="Znf_BED"/>
</dbReference>
<feature type="compositionally biased region" description="Polar residues" evidence="11">
    <location>
        <begin position="25"/>
        <end position="38"/>
    </location>
</feature>
<dbReference type="PROSITE" id="PS50808">
    <property type="entry name" value="ZF_BED"/>
    <property type="match status" value="1"/>
</dbReference>
<evidence type="ECO:0000256" key="3">
    <source>
        <dbReference type="ARBA" id="ARBA00022723"/>
    </source>
</evidence>